<dbReference type="Gene3D" id="3.30.70.360">
    <property type="match status" value="1"/>
</dbReference>
<evidence type="ECO:0000256" key="12">
    <source>
        <dbReference type="ARBA" id="ARBA00047874"/>
    </source>
</evidence>
<dbReference type="Pfam" id="PF01546">
    <property type="entry name" value="Peptidase_M20"/>
    <property type="match status" value="1"/>
</dbReference>
<keyword evidence="6" id="KW-0862">Zinc</keyword>
<organism evidence="27">
    <name type="scientific">Hyalella azteca</name>
    <name type="common">Amphipod</name>
    <dbReference type="NCBI Taxonomy" id="294128"/>
    <lineage>
        <taxon>Eukaryota</taxon>
        <taxon>Metazoa</taxon>
        <taxon>Ecdysozoa</taxon>
        <taxon>Arthropoda</taxon>
        <taxon>Crustacea</taxon>
        <taxon>Multicrustacea</taxon>
        <taxon>Malacostraca</taxon>
        <taxon>Eumalacostraca</taxon>
        <taxon>Peracarida</taxon>
        <taxon>Amphipoda</taxon>
        <taxon>Senticaudata</taxon>
        <taxon>Talitrida</taxon>
        <taxon>Talitroidea</taxon>
        <taxon>Hyalellidae</taxon>
        <taxon>Hyalella</taxon>
    </lineage>
</organism>
<evidence type="ECO:0000256" key="9">
    <source>
        <dbReference type="ARBA" id="ARBA00047567"/>
    </source>
</evidence>
<evidence type="ECO:0000256" key="19">
    <source>
        <dbReference type="ARBA" id="ARBA00048729"/>
    </source>
</evidence>
<comment type="catalytic activity">
    <reaction evidence="25">
        <text>N-(9Z-octadecenoyl)-L-lysine + H2O = L-lysine + (9Z)-octadecenoate</text>
        <dbReference type="Rhea" id="RHEA:64192"/>
        <dbReference type="ChEBI" id="CHEBI:15377"/>
        <dbReference type="ChEBI" id="CHEBI:30823"/>
        <dbReference type="ChEBI" id="CHEBI:32551"/>
        <dbReference type="ChEBI" id="CHEBI:149731"/>
    </reaction>
    <physiologicalReaction direction="left-to-right" evidence="25">
        <dbReference type="Rhea" id="RHEA:64193"/>
    </physiologicalReaction>
</comment>
<comment type="catalytic activity">
    <reaction evidence="19">
        <text>N-(9Z-octadecenoyl)-L-glutamine + H2O = L-glutamine + (9Z)-octadecenoate</text>
        <dbReference type="Rhea" id="RHEA:51356"/>
        <dbReference type="ChEBI" id="CHEBI:15377"/>
        <dbReference type="ChEBI" id="CHEBI:30823"/>
        <dbReference type="ChEBI" id="CHEBI:58359"/>
        <dbReference type="ChEBI" id="CHEBI:134033"/>
    </reaction>
    <physiologicalReaction direction="left-to-right" evidence="19">
        <dbReference type="Rhea" id="RHEA:51357"/>
    </physiologicalReaction>
</comment>
<evidence type="ECO:0000259" key="26">
    <source>
        <dbReference type="Pfam" id="PF07687"/>
    </source>
</evidence>
<comment type="catalytic activity">
    <reaction evidence="12">
        <text>(5Z,8Z,11Z,14Z)-eicosatetraenoate + L-phenylalanine = N-(5Z,8Z,11Z,14Z-eicosatetraenoyl)-L-phenylalanine + H2O</text>
        <dbReference type="Rhea" id="RHEA:51312"/>
        <dbReference type="ChEBI" id="CHEBI:15377"/>
        <dbReference type="ChEBI" id="CHEBI:32395"/>
        <dbReference type="ChEBI" id="CHEBI:58095"/>
        <dbReference type="ChEBI" id="CHEBI:134022"/>
    </reaction>
    <physiologicalReaction direction="left-to-right" evidence="12">
        <dbReference type="Rhea" id="RHEA:51313"/>
    </physiologicalReaction>
    <physiologicalReaction direction="right-to-left" evidence="12">
        <dbReference type="Rhea" id="RHEA:51314"/>
    </physiologicalReaction>
</comment>
<evidence type="ECO:0000256" key="6">
    <source>
        <dbReference type="ARBA" id="ARBA00022833"/>
    </source>
</evidence>
<comment type="pathway">
    <text evidence="1">Lipid metabolism; fatty acid metabolism.</text>
</comment>
<dbReference type="GO" id="GO:0004046">
    <property type="term" value="F:aminoacylase activity"/>
    <property type="evidence" value="ECO:0007669"/>
    <property type="project" value="UniProtKB-EC"/>
</dbReference>
<dbReference type="GO" id="GO:0008233">
    <property type="term" value="F:peptidase activity"/>
    <property type="evidence" value="ECO:0007669"/>
    <property type="project" value="UniProtKB-KW"/>
</dbReference>
<comment type="catalytic activity">
    <reaction evidence="15">
        <text>N-(9Z-octadecenoyl)-L-asparagine + H2O = L-asparagine + (9Z)-octadecenoate</text>
        <dbReference type="Rhea" id="RHEA:64136"/>
        <dbReference type="ChEBI" id="CHEBI:15377"/>
        <dbReference type="ChEBI" id="CHEBI:30823"/>
        <dbReference type="ChEBI" id="CHEBI:58048"/>
        <dbReference type="ChEBI" id="CHEBI:149730"/>
    </reaction>
    <physiologicalReaction direction="left-to-right" evidence="15">
        <dbReference type="Rhea" id="RHEA:64137"/>
    </physiologicalReaction>
</comment>
<evidence type="ECO:0000256" key="25">
    <source>
        <dbReference type="ARBA" id="ARBA00049457"/>
    </source>
</evidence>
<comment type="caution">
    <text evidence="27">The sequence shown here is derived from an EMBL/GenBank/DDBJ whole genome shotgun (WGS) entry which is preliminary data.</text>
</comment>
<protein>
    <recommendedName>
        <fullName evidence="26">Peptidase M20 dimerisation domain-containing protein</fullName>
    </recommendedName>
</protein>
<evidence type="ECO:0000256" key="8">
    <source>
        <dbReference type="ARBA" id="ARBA00047450"/>
    </source>
</evidence>
<dbReference type="GO" id="GO:0046872">
    <property type="term" value="F:metal ion binding"/>
    <property type="evidence" value="ECO:0007669"/>
    <property type="project" value="UniProtKB-KW"/>
</dbReference>
<comment type="catalytic activity">
    <reaction evidence="21">
        <text>N-(9Z-octadecenoyl)-L-leucine + H2O = L-leucine + (9Z)-octadecenoate</text>
        <dbReference type="Rhea" id="RHEA:51360"/>
        <dbReference type="ChEBI" id="CHEBI:15377"/>
        <dbReference type="ChEBI" id="CHEBI:30823"/>
        <dbReference type="ChEBI" id="CHEBI:57427"/>
        <dbReference type="ChEBI" id="CHEBI:134035"/>
    </reaction>
    <physiologicalReaction direction="left-to-right" evidence="21">
        <dbReference type="Rhea" id="RHEA:51361"/>
    </physiologicalReaction>
    <physiologicalReaction direction="right-to-left" evidence="21">
        <dbReference type="Rhea" id="RHEA:51362"/>
    </physiologicalReaction>
</comment>
<evidence type="ECO:0000256" key="24">
    <source>
        <dbReference type="ARBA" id="ARBA00049100"/>
    </source>
</evidence>
<dbReference type="InterPro" id="IPR047177">
    <property type="entry name" value="Pept_M20A"/>
</dbReference>
<dbReference type="InterPro" id="IPR002933">
    <property type="entry name" value="Peptidase_M20"/>
</dbReference>
<dbReference type="PANTHER" id="PTHR45962">
    <property type="entry name" value="N-FATTY-ACYL-AMINO ACID SYNTHASE/HYDROLASE PM20D1"/>
    <property type="match status" value="1"/>
</dbReference>
<comment type="catalytic activity">
    <reaction evidence="13">
        <text>N-hexadecanoyl-L-phenylalanine + H2O = hexadecanoate + L-phenylalanine</text>
        <dbReference type="Rhea" id="RHEA:64124"/>
        <dbReference type="ChEBI" id="CHEBI:7896"/>
        <dbReference type="ChEBI" id="CHEBI:15377"/>
        <dbReference type="ChEBI" id="CHEBI:58095"/>
        <dbReference type="ChEBI" id="CHEBI:149699"/>
    </reaction>
    <physiologicalReaction direction="left-to-right" evidence="13">
        <dbReference type="Rhea" id="RHEA:64125"/>
    </physiologicalReaction>
</comment>
<evidence type="ECO:0000256" key="2">
    <source>
        <dbReference type="ARBA" id="ARBA00006247"/>
    </source>
</evidence>
<evidence type="ECO:0000313" key="27">
    <source>
        <dbReference type="EMBL" id="KAA0202593.1"/>
    </source>
</evidence>
<keyword evidence="4" id="KW-0479">Metal-binding</keyword>
<evidence type="ECO:0000256" key="23">
    <source>
        <dbReference type="ARBA" id="ARBA00048879"/>
    </source>
</evidence>
<evidence type="ECO:0000256" key="20">
    <source>
        <dbReference type="ARBA" id="ARBA00048822"/>
    </source>
</evidence>
<evidence type="ECO:0000256" key="1">
    <source>
        <dbReference type="ARBA" id="ARBA00004872"/>
    </source>
</evidence>
<evidence type="ECO:0000256" key="13">
    <source>
        <dbReference type="ARBA" id="ARBA00047879"/>
    </source>
</evidence>
<comment type="catalytic activity">
    <reaction evidence="14">
        <text>N-(9Z-octadecenoyl)-L-methionine + H2O = (9Z)-octadecenoate + L-methionine</text>
        <dbReference type="Rhea" id="RHEA:64144"/>
        <dbReference type="ChEBI" id="CHEBI:15377"/>
        <dbReference type="ChEBI" id="CHEBI:30823"/>
        <dbReference type="ChEBI" id="CHEBI:57844"/>
        <dbReference type="ChEBI" id="CHEBI:149732"/>
    </reaction>
    <physiologicalReaction direction="left-to-right" evidence="14">
        <dbReference type="Rhea" id="RHEA:64145"/>
    </physiologicalReaction>
</comment>
<dbReference type="InterPro" id="IPR036264">
    <property type="entry name" value="Bact_exopeptidase_dim_dom"/>
</dbReference>
<dbReference type="Pfam" id="PF07687">
    <property type="entry name" value="M20_dimer"/>
    <property type="match status" value="1"/>
</dbReference>
<comment type="catalytic activity">
    <reaction evidence="9">
        <text>N-(4Z,7Z,10Z,13Z,16Z,19Z-docosahexaenoyl)-L-phenylalanine + H2O = (4Z,7Z,10Z,13Z,16Z,19Z)-docosahexaenoate + L-phenylalanine</text>
        <dbReference type="Rhea" id="RHEA:64132"/>
        <dbReference type="ChEBI" id="CHEBI:15377"/>
        <dbReference type="ChEBI" id="CHEBI:58095"/>
        <dbReference type="ChEBI" id="CHEBI:77016"/>
        <dbReference type="ChEBI" id="CHEBI:149701"/>
    </reaction>
    <physiologicalReaction direction="left-to-right" evidence="9">
        <dbReference type="Rhea" id="RHEA:64133"/>
    </physiologicalReaction>
</comment>
<dbReference type="PANTHER" id="PTHR45962:SF1">
    <property type="entry name" value="N-FATTY-ACYL-AMINO ACID SYNTHASE_HYDROLASE PM20D1"/>
    <property type="match status" value="1"/>
</dbReference>
<dbReference type="AlphaFoldDB" id="A0A6A0H9Z6"/>
<evidence type="ECO:0000256" key="5">
    <source>
        <dbReference type="ARBA" id="ARBA00022801"/>
    </source>
</evidence>
<comment type="catalytic activity">
    <reaction evidence="8">
        <text>(9Z)-octadecenoate + glycine = N-(9Z-octadecenoyl)glycine + H2O</text>
        <dbReference type="Rhea" id="RHEA:51316"/>
        <dbReference type="ChEBI" id="CHEBI:15377"/>
        <dbReference type="ChEBI" id="CHEBI:30823"/>
        <dbReference type="ChEBI" id="CHEBI:57305"/>
        <dbReference type="ChEBI" id="CHEBI:133992"/>
    </reaction>
    <physiologicalReaction direction="right-to-left" evidence="8">
        <dbReference type="Rhea" id="RHEA:51318"/>
    </physiologicalReaction>
</comment>
<keyword evidence="5" id="KW-0378">Hydrolase</keyword>
<name>A0A6A0H9Z6_HYAAZ</name>
<gene>
    <name evidence="27" type="ORF">HAZT_HAZT005107</name>
</gene>
<evidence type="ECO:0000256" key="21">
    <source>
        <dbReference type="ARBA" id="ARBA00048827"/>
    </source>
</evidence>
<evidence type="ECO:0000256" key="14">
    <source>
        <dbReference type="ARBA" id="ARBA00048145"/>
    </source>
</evidence>
<evidence type="ECO:0000256" key="17">
    <source>
        <dbReference type="ARBA" id="ARBA00048579"/>
    </source>
</evidence>
<keyword evidence="3" id="KW-0645">Protease</keyword>
<reference evidence="27" key="2">
    <citation type="journal article" date="2018" name="Environ. Sci. Technol.">
        <title>The Toxicogenome of Hyalella azteca: A Model for Sediment Ecotoxicology and Evolutionary Toxicology.</title>
        <authorList>
            <person name="Poynton H.C."/>
            <person name="Hasenbein S."/>
            <person name="Benoit J.B."/>
            <person name="Sepulveda M.S."/>
            <person name="Poelchau M.F."/>
            <person name="Hughes D.S.T."/>
            <person name="Murali S.C."/>
            <person name="Chen S."/>
            <person name="Glastad K.M."/>
            <person name="Goodisman M.A.D."/>
            <person name="Werren J.H."/>
            <person name="Vineis J.H."/>
            <person name="Bowen J.L."/>
            <person name="Friedrich M."/>
            <person name="Jones J."/>
            <person name="Robertson H.M."/>
            <person name="Feyereisen R."/>
            <person name="Mechler-Hickson A."/>
            <person name="Mathers N."/>
            <person name="Lee C.E."/>
            <person name="Colbourne J.K."/>
            <person name="Biales A."/>
            <person name="Johnston J.S."/>
            <person name="Wellborn G.A."/>
            <person name="Rosendale A.J."/>
            <person name="Cridge A.G."/>
            <person name="Munoz-Torres M.C."/>
            <person name="Bain P.A."/>
            <person name="Manny A.R."/>
            <person name="Major K.M."/>
            <person name="Lambert F.N."/>
            <person name="Vulpe C.D."/>
            <person name="Tuck P."/>
            <person name="Blalock B.J."/>
            <person name="Lin Y.Y."/>
            <person name="Smith M.E."/>
            <person name="Ochoa-Acuna H."/>
            <person name="Chen M.M."/>
            <person name="Childers C.P."/>
            <person name="Qu J."/>
            <person name="Dugan S."/>
            <person name="Lee S.L."/>
            <person name="Chao H."/>
            <person name="Dinh H."/>
            <person name="Han Y."/>
            <person name="Doddapaneni H."/>
            <person name="Worley K.C."/>
            <person name="Muzny D.M."/>
            <person name="Gibbs R.A."/>
            <person name="Richards S."/>
        </authorList>
    </citation>
    <scope>NUCLEOTIDE SEQUENCE</scope>
    <source>
        <strain evidence="27">HAZT.00-mixed</strain>
        <tissue evidence="27">Whole organism</tissue>
    </source>
</reference>
<comment type="catalytic activity">
    <reaction evidence="22">
        <text>an N-acyl-aromatic L-alpha-amino acid + H2O = an aromatic L-alpha-amino acid + a carboxylate</text>
        <dbReference type="Rhea" id="RHEA:54184"/>
        <dbReference type="ChEBI" id="CHEBI:15377"/>
        <dbReference type="ChEBI" id="CHEBI:29067"/>
        <dbReference type="ChEBI" id="CHEBI:84824"/>
        <dbReference type="ChEBI" id="CHEBI:138093"/>
        <dbReference type="EC" id="3.5.1.114"/>
    </reaction>
    <physiologicalReaction direction="left-to-right" evidence="22">
        <dbReference type="Rhea" id="RHEA:54185"/>
    </physiologicalReaction>
    <physiologicalReaction direction="right-to-left" evidence="22">
        <dbReference type="Rhea" id="RHEA:54186"/>
    </physiologicalReaction>
</comment>
<comment type="catalytic activity">
    <reaction evidence="23">
        <text>L-phenylalanine + (9Z)-octadecenoate = N-(9Z-octadecenoyl)-L-phenylalanine + H2O</text>
        <dbReference type="Rhea" id="RHEA:51300"/>
        <dbReference type="ChEBI" id="CHEBI:15377"/>
        <dbReference type="ChEBI" id="CHEBI:30823"/>
        <dbReference type="ChEBI" id="CHEBI:58095"/>
        <dbReference type="ChEBI" id="CHEBI:134020"/>
    </reaction>
    <physiologicalReaction direction="left-to-right" evidence="23">
        <dbReference type="Rhea" id="RHEA:51301"/>
    </physiologicalReaction>
    <physiologicalReaction direction="right-to-left" evidence="23">
        <dbReference type="Rhea" id="RHEA:51302"/>
    </physiologicalReaction>
</comment>
<feature type="domain" description="Peptidase M20 dimerisation" evidence="26">
    <location>
        <begin position="199"/>
        <end position="287"/>
    </location>
</feature>
<dbReference type="Proteomes" id="UP000711488">
    <property type="component" value="Unassembled WGS sequence"/>
</dbReference>
<evidence type="ECO:0000256" key="4">
    <source>
        <dbReference type="ARBA" id="ARBA00022723"/>
    </source>
</evidence>
<comment type="similarity">
    <text evidence="2">Belongs to the peptidase M20A family.</text>
</comment>
<reference evidence="27" key="3">
    <citation type="submission" date="2019-06" db="EMBL/GenBank/DDBJ databases">
        <authorList>
            <person name="Poynton C."/>
            <person name="Hasenbein S."/>
            <person name="Benoit J.B."/>
            <person name="Sepulveda M.S."/>
            <person name="Poelchau M.F."/>
            <person name="Murali S.C."/>
            <person name="Chen S."/>
            <person name="Glastad K.M."/>
            <person name="Werren J.H."/>
            <person name="Vineis J.H."/>
            <person name="Bowen J.L."/>
            <person name="Friedrich M."/>
            <person name="Jones J."/>
            <person name="Robertson H.M."/>
            <person name="Feyereisen R."/>
            <person name="Mechler-Hickson A."/>
            <person name="Mathers N."/>
            <person name="Lee C.E."/>
            <person name="Colbourne J.K."/>
            <person name="Biales A."/>
            <person name="Johnston J.S."/>
            <person name="Wellborn G.A."/>
            <person name="Rosendale A.J."/>
            <person name="Cridge A.G."/>
            <person name="Munoz-Torres M.C."/>
            <person name="Bain P.A."/>
            <person name="Manny A.R."/>
            <person name="Major K.M."/>
            <person name="Lambert F.N."/>
            <person name="Vulpe C.D."/>
            <person name="Tuck P."/>
            <person name="Blalock B.J."/>
            <person name="Lin Y.-Y."/>
            <person name="Smith M.E."/>
            <person name="Ochoa-Acuna H."/>
            <person name="Chen M.-J.M."/>
            <person name="Childers C.P."/>
            <person name="Qu J."/>
            <person name="Dugan S."/>
            <person name="Lee S.L."/>
            <person name="Chao H."/>
            <person name="Dinh H."/>
            <person name="Han Y."/>
            <person name="Doddapaneni H."/>
            <person name="Worley K.C."/>
            <person name="Muzny D.M."/>
            <person name="Gibbs R.A."/>
            <person name="Richards S."/>
        </authorList>
    </citation>
    <scope>NUCLEOTIDE SEQUENCE</scope>
    <source>
        <strain evidence="27">HAZT.00-mixed</strain>
        <tissue evidence="27">Whole organism</tissue>
    </source>
</reference>
<comment type="catalytic activity">
    <reaction evidence="18">
        <text>N-(9Z-octadecenoyl)-L-serine + H2O = L-serine + (9Z)-octadecenoate</text>
        <dbReference type="Rhea" id="RHEA:51352"/>
        <dbReference type="ChEBI" id="CHEBI:15377"/>
        <dbReference type="ChEBI" id="CHEBI:30823"/>
        <dbReference type="ChEBI" id="CHEBI:33384"/>
        <dbReference type="ChEBI" id="CHEBI:134031"/>
    </reaction>
    <physiologicalReaction direction="left-to-right" evidence="18">
        <dbReference type="Rhea" id="RHEA:51353"/>
    </physiologicalReaction>
</comment>
<evidence type="ECO:0000256" key="18">
    <source>
        <dbReference type="ARBA" id="ARBA00048597"/>
    </source>
</evidence>
<accession>A0A6A0H9Z6</accession>
<sequence>MLEVPSYVHPSTMEQIMQLPNMSSSTFLNLPSILGMALTFPTITNSSGSYDPVVFRGFREFLVHSFPNVFSSSNVEVHDSFPSFLLTVQGSGENATANSFLLLGHMDVVPVDASAWDDDPFSGKWLDKETEGGGFVYGRGAIDDKLSVVVGGEYGARRLANFLESKGVKDLLFILDEGMPILEGAIAGLEVPVAIIGVTEKGWMDIRVEATGVAGHSSIPPLSQATHALATAIHNLHSSPHPVFLNDGPEEHLLLAVAPKDNVVPGTAWALVNHRVHPSESLEEVVRHDISAINDDNINVTVLDSRAPHPISPYGASSPAFSLLASVALRVCPEAVPAPGVLVANTDTRHYLQFSRSVYRAMPYLLTPQDLAGIHGNNERISAANVWRAAQYYHTLIMAADLGLANSHYSQAGRGGREL</sequence>
<dbReference type="OrthoDB" id="3064516at2759"/>
<comment type="catalytic activity">
    <reaction evidence="10">
        <text>N-octadecanoyl-L-phenylalanine + H2O = octadecanoate + L-phenylalanine</text>
        <dbReference type="Rhea" id="RHEA:64128"/>
        <dbReference type="ChEBI" id="CHEBI:15377"/>
        <dbReference type="ChEBI" id="CHEBI:25629"/>
        <dbReference type="ChEBI" id="CHEBI:58095"/>
        <dbReference type="ChEBI" id="CHEBI:149700"/>
    </reaction>
    <physiologicalReaction direction="left-to-right" evidence="10">
        <dbReference type="Rhea" id="RHEA:64129"/>
    </physiologicalReaction>
</comment>
<evidence type="ECO:0000256" key="16">
    <source>
        <dbReference type="ARBA" id="ARBA00048402"/>
    </source>
</evidence>
<reference evidence="27" key="1">
    <citation type="submission" date="2014-08" db="EMBL/GenBank/DDBJ databases">
        <authorList>
            <person name="Murali S."/>
            <person name="Richards S."/>
            <person name="Bandaranaike D."/>
            <person name="Bellair M."/>
            <person name="Blankenburg K."/>
            <person name="Chao H."/>
            <person name="Dinh H."/>
            <person name="Doddapaneni H."/>
            <person name="Dugan-Rocha S."/>
            <person name="Elkadiri S."/>
            <person name="Gnanaolivu R."/>
            <person name="Hughes D."/>
            <person name="Lee S."/>
            <person name="Li M."/>
            <person name="Ming W."/>
            <person name="Munidasa M."/>
            <person name="Muniz J."/>
            <person name="Nguyen L."/>
            <person name="Osuji N."/>
            <person name="Pu L.-L."/>
            <person name="Puazo M."/>
            <person name="Skinner E."/>
            <person name="Qu C."/>
            <person name="Quiroz J."/>
            <person name="Raj R."/>
            <person name="Weissenberger G."/>
            <person name="Xin Y."/>
            <person name="Zou X."/>
            <person name="Han Y."/>
            <person name="Worley K."/>
            <person name="Muzny D."/>
            <person name="Gibbs R."/>
        </authorList>
    </citation>
    <scope>NUCLEOTIDE SEQUENCE</scope>
    <source>
        <strain evidence="27">HAZT.00-mixed</strain>
        <tissue evidence="27">Whole organism</tissue>
    </source>
</reference>
<evidence type="ECO:0000256" key="22">
    <source>
        <dbReference type="ARBA" id="ARBA00048840"/>
    </source>
</evidence>
<dbReference type="SUPFAM" id="SSF55031">
    <property type="entry name" value="Bacterial exopeptidase dimerisation domain"/>
    <property type="match status" value="1"/>
</dbReference>
<dbReference type="GO" id="GO:0006508">
    <property type="term" value="P:proteolysis"/>
    <property type="evidence" value="ECO:0007669"/>
    <property type="project" value="UniProtKB-KW"/>
</dbReference>
<comment type="catalytic activity">
    <reaction evidence="16">
        <text>N-(5Z,8Z,11Z,14Z)-eicosatetraenoyl-glycine + H2O = (5Z,8Z,11Z,14Z)-eicosatetraenoate + glycine</text>
        <dbReference type="Rhea" id="RHEA:64108"/>
        <dbReference type="ChEBI" id="CHEBI:15377"/>
        <dbReference type="ChEBI" id="CHEBI:32395"/>
        <dbReference type="ChEBI" id="CHEBI:57305"/>
        <dbReference type="ChEBI" id="CHEBI:59002"/>
    </reaction>
    <physiologicalReaction direction="left-to-right" evidence="16">
        <dbReference type="Rhea" id="RHEA:64109"/>
    </physiologicalReaction>
    <physiologicalReaction direction="right-to-left" evidence="16">
        <dbReference type="Rhea" id="RHEA:64110"/>
    </physiologicalReaction>
</comment>
<comment type="catalytic activity">
    <reaction evidence="20">
        <text>N-(9Z-octadecenoyl)-L-tryptophan + H2O = L-tryptophan + (9Z)-octadecenoate</text>
        <dbReference type="Rhea" id="RHEA:64176"/>
        <dbReference type="ChEBI" id="CHEBI:15377"/>
        <dbReference type="ChEBI" id="CHEBI:30823"/>
        <dbReference type="ChEBI" id="CHEBI:57912"/>
        <dbReference type="ChEBI" id="CHEBI:149733"/>
    </reaction>
    <physiologicalReaction direction="left-to-right" evidence="20">
        <dbReference type="Rhea" id="RHEA:64177"/>
    </physiologicalReaction>
</comment>
<evidence type="ECO:0000256" key="11">
    <source>
        <dbReference type="ARBA" id="ARBA00047866"/>
    </source>
</evidence>
<comment type="function">
    <text evidence="7">Secreted enzyme that regulates the endogenous N-fatty acyl amino acid (NAAs) tissue and circulating levels by functioning as a bidirectional NAA synthase/hydrolase. It condenses free fatty acids and free amino acids to generate NAAs and bidirectionally catalyzes the reverse hydrolysis reaction. Some of these NAAs stimulate oxidative metabolism via mitochondrial uncoupling, increasing energy expenditure in a UPC1-independent manner. Thereby, this secreted protein may indirectly regulate whole body energy expenditure. PM20D1 circulates in tight association with both low- and high-density (LDL and HDL,respectively) lipoprotein particles.</text>
</comment>
<comment type="catalytic activity">
    <reaction evidence="11">
        <text>N-(9Z-octadecenoyl)-L-tyrosine + H2O = L-tyrosine + (9Z)-octadecenoate</text>
        <dbReference type="Rhea" id="RHEA:64184"/>
        <dbReference type="ChEBI" id="CHEBI:15377"/>
        <dbReference type="ChEBI" id="CHEBI:30823"/>
        <dbReference type="ChEBI" id="CHEBI:58315"/>
        <dbReference type="ChEBI" id="CHEBI:149734"/>
    </reaction>
    <physiologicalReaction direction="left-to-right" evidence="11">
        <dbReference type="Rhea" id="RHEA:64185"/>
    </physiologicalReaction>
</comment>
<dbReference type="InterPro" id="IPR011650">
    <property type="entry name" value="Peptidase_M20_dimer"/>
</dbReference>
<dbReference type="Gene3D" id="1.10.150.900">
    <property type="match status" value="1"/>
</dbReference>
<proteinExistence type="inferred from homology"/>
<evidence type="ECO:0000256" key="7">
    <source>
        <dbReference type="ARBA" id="ARBA00046147"/>
    </source>
</evidence>
<dbReference type="EMBL" id="JQDR03003334">
    <property type="protein sequence ID" value="KAA0202593.1"/>
    <property type="molecule type" value="Genomic_DNA"/>
</dbReference>
<comment type="catalytic activity">
    <reaction evidence="24">
        <text>N-(5Z,8Z,11Z,14Z-eicosatetraenoyl)-L-serine + H2O = (5Z,8Z,11Z,14Z)-eicosatetraenoate + L-serine</text>
        <dbReference type="Rhea" id="RHEA:64116"/>
        <dbReference type="ChEBI" id="CHEBI:15377"/>
        <dbReference type="ChEBI" id="CHEBI:32395"/>
        <dbReference type="ChEBI" id="CHEBI:33384"/>
        <dbReference type="ChEBI" id="CHEBI:149697"/>
    </reaction>
    <physiologicalReaction direction="left-to-right" evidence="24">
        <dbReference type="Rhea" id="RHEA:64117"/>
    </physiologicalReaction>
    <physiologicalReaction direction="right-to-left" evidence="24">
        <dbReference type="Rhea" id="RHEA:64118"/>
    </physiologicalReaction>
</comment>
<dbReference type="Gene3D" id="3.40.630.10">
    <property type="entry name" value="Zn peptidases"/>
    <property type="match status" value="1"/>
</dbReference>
<comment type="catalytic activity">
    <reaction evidence="17">
        <text>an N-acyl-L-amino acid + H2O = an L-alpha-amino acid + a carboxylate</text>
        <dbReference type="Rhea" id="RHEA:15565"/>
        <dbReference type="ChEBI" id="CHEBI:15377"/>
        <dbReference type="ChEBI" id="CHEBI:29067"/>
        <dbReference type="ChEBI" id="CHEBI:59869"/>
        <dbReference type="ChEBI" id="CHEBI:59874"/>
        <dbReference type="EC" id="3.5.1.14"/>
    </reaction>
    <physiologicalReaction direction="left-to-right" evidence="17">
        <dbReference type="Rhea" id="RHEA:15566"/>
    </physiologicalReaction>
    <physiologicalReaction direction="right-to-left" evidence="17">
        <dbReference type="Rhea" id="RHEA:15567"/>
    </physiologicalReaction>
</comment>
<evidence type="ECO:0000256" key="15">
    <source>
        <dbReference type="ARBA" id="ARBA00048380"/>
    </source>
</evidence>
<dbReference type="SUPFAM" id="SSF53187">
    <property type="entry name" value="Zn-dependent exopeptidases"/>
    <property type="match status" value="1"/>
</dbReference>
<evidence type="ECO:0000256" key="10">
    <source>
        <dbReference type="ARBA" id="ARBA00047723"/>
    </source>
</evidence>
<evidence type="ECO:0000256" key="3">
    <source>
        <dbReference type="ARBA" id="ARBA00022670"/>
    </source>
</evidence>